<feature type="compositionally biased region" description="Polar residues" evidence="4">
    <location>
        <begin position="378"/>
        <end position="397"/>
    </location>
</feature>
<organism evidence="10 11">
    <name type="scientific">Sphingomonas chungangi</name>
    <dbReference type="NCBI Taxonomy" id="2683589"/>
    <lineage>
        <taxon>Bacteria</taxon>
        <taxon>Pseudomonadati</taxon>
        <taxon>Pseudomonadota</taxon>
        <taxon>Alphaproteobacteria</taxon>
        <taxon>Sphingomonadales</taxon>
        <taxon>Sphingomonadaceae</taxon>
        <taxon>Sphingomonas</taxon>
    </lineage>
</organism>
<reference evidence="10 11" key="1">
    <citation type="submission" date="2020-07" db="EMBL/GenBank/DDBJ databases">
        <authorList>
            <person name="Sun Q."/>
        </authorList>
    </citation>
    <scope>NUCLEOTIDE SEQUENCE [LARGE SCALE GENOMIC DNA]</scope>
    <source>
        <strain evidence="10 11">CGMCC 1.13654</strain>
    </source>
</reference>
<keyword evidence="3" id="KW-0175">Coiled coil</keyword>
<protein>
    <submittedName>
        <fullName evidence="10">Efflux RND transporter periplasmic adaptor subunit</fullName>
    </submittedName>
</protein>
<evidence type="ECO:0000259" key="8">
    <source>
        <dbReference type="Pfam" id="PF25944"/>
    </source>
</evidence>
<dbReference type="RefSeq" id="WP_160366709.1">
    <property type="nucleotide sequence ID" value="NZ_JACEIB010000007.1"/>
</dbReference>
<dbReference type="InterPro" id="IPR058625">
    <property type="entry name" value="MdtA-like_BSH"/>
</dbReference>
<evidence type="ECO:0000256" key="2">
    <source>
        <dbReference type="ARBA" id="ARBA00009477"/>
    </source>
</evidence>
<comment type="similarity">
    <text evidence="2">Belongs to the membrane fusion protein (MFP) (TC 8.A.1) family.</text>
</comment>
<evidence type="ECO:0000256" key="3">
    <source>
        <dbReference type="SAM" id="Coils"/>
    </source>
</evidence>
<feature type="domain" description="Multidrug resistance protein MdtA-like alpha-helical hairpin" evidence="6">
    <location>
        <begin position="96"/>
        <end position="166"/>
    </location>
</feature>
<dbReference type="Pfam" id="PF25876">
    <property type="entry name" value="HH_MFP_RND"/>
    <property type="match status" value="1"/>
</dbReference>
<dbReference type="Gene3D" id="2.40.420.20">
    <property type="match status" value="1"/>
</dbReference>
<evidence type="ECO:0000256" key="1">
    <source>
        <dbReference type="ARBA" id="ARBA00004196"/>
    </source>
</evidence>
<evidence type="ECO:0000259" key="7">
    <source>
        <dbReference type="Pfam" id="PF25917"/>
    </source>
</evidence>
<dbReference type="InterPro" id="IPR058627">
    <property type="entry name" value="MdtA-like_C"/>
</dbReference>
<dbReference type="Pfam" id="PF25944">
    <property type="entry name" value="Beta-barrel_RND"/>
    <property type="match status" value="1"/>
</dbReference>
<dbReference type="AlphaFoldDB" id="A0A838L7P8"/>
<comment type="caution">
    <text evidence="10">The sequence shown here is derived from an EMBL/GenBank/DDBJ whole genome shotgun (WGS) entry which is preliminary data.</text>
</comment>
<dbReference type="NCBIfam" id="TIGR01730">
    <property type="entry name" value="RND_mfp"/>
    <property type="match status" value="1"/>
</dbReference>
<feature type="signal peptide" evidence="5">
    <location>
        <begin position="1"/>
        <end position="23"/>
    </location>
</feature>
<evidence type="ECO:0000256" key="4">
    <source>
        <dbReference type="SAM" id="MobiDB-lite"/>
    </source>
</evidence>
<dbReference type="GO" id="GO:0022857">
    <property type="term" value="F:transmembrane transporter activity"/>
    <property type="evidence" value="ECO:0007669"/>
    <property type="project" value="InterPro"/>
</dbReference>
<proteinExistence type="inferred from homology"/>
<feature type="chain" id="PRO_5032427863" evidence="5">
    <location>
        <begin position="24"/>
        <end position="397"/>
    </location>
</feature>
<dbReference type="InterPro" id="IPR058624">
    <property type="entry name" value="MdtA-like_HH"/>
</dbReference>
<gene>
    <name evidence="10" type="ORF">HZF05_12610</name>
</gene>
<evidence type="ECO:0000313" key="10">
    <source>
        <dbReference type="EMBL" id="MBA2934940.1"/>
    </source>
</evidence>
<dbReference type="PANTHER" id="PTHR30158:SF10">
    <property type="entry name" value="CATION EFFLUX PUMP"/>
    <property type="match status" value="1"/>
</dbReference>
<keyword evidence="5" id="KW-0732">Signal</keyword>
<dbReference type="InterPro" id="IPR058626">
    <property type="entry name" value="MdtA-like_b-barrel"/>
</dbReference>
<feature type="domain" description="Multidrug resistance protein MdtA-like barrel-sandwich hybrid" evidence="7">
    <location>
        <begin position="57"/>
        <end position="197"/>
    </location>
</feature>
<keyword evidence="11" id="KW-1185">Reference proteome</keyword>
<evidence type="ECO:0000256" key="5">
    <source>
        <dbReference type="SAM" id="SignalP"/>
    </source>
</evidence>
<dbReference type="PANTHER" id="PTHR30158">
    <property type="entry name" value="ACRA/E-RELATED COMPONENT OF DRUG EFFLUX TRANSPORTER"/>
    <property type="match status" value="1"/>
</dbReference>
<dbReference type="Gene3D" id="2.40.30.170">
    <property type="match status" value="1"/>
</dbReference>
<dbReference type="Pfam" id="PF25917">
    <property type="entry name" value="BSH_RND"/>
    <property type="match status" value="1"/>
</dbReference>
<dbReference type="InterPro" id="IPR006143">
    <property type="entry name" value="RND_pump_MFP"/>
</dbReference>
<dbReference type="Gene3D" id="1.10.287.470">
    <property type="entry name" value="Helix hairpin bin"/>
    <property type="match status" value="1"/>
</dbReference>
<comment type="subcellular location">
    <subcellularLocation>
        <location evidence="1">Cell envelope</location>
    </subcellularLocation>
</comment>
<evidence type="ECO:0000259" key="6">
    <source>
        <dbReference type="Pfam" id="PF25876"/>
    </source>
</evidence>
<dbReference type="PROSITE" id="PS51257">
    <property type="entry name" value="PROKAR_LIPOPROTEIN"/>
    <property type="match status" value="1"/>
</dbReference>
<dbReference type="Proteomes" id="UP000570166">
    <property type="component" value="Unassembled WGS sequence"/>
</dbReference>
<feature type="region of interest" description="Disordered" evidence="4">
    <location>
        <begin position="372"/>
        <end position="397"/>
    </location>
</feature>
<feature type="domain" description="Multidrug resistance protein MdtA-like C-terminal permuted SH3" evidence="9">
    <location>
        <begin position="297"/>
        <end position="355"/>
    </location>
</feature>
<dbReference type="SUPFAM" id="SSF111369">
    <property type="entry name" value="HlyD-like secretion proteins"/>
    <property type="match status" value="1"/>
</dbReference>
<accession>A0A838L7P8</accession>
<feature type="coiled-coil region" evidence="3">
    <location>
        <begin position="97"/>
        <end position="155"/>
    </location>
</feature>
<dbReference type="EMBL" id="JACEIB010000007">
    <property type="protein sequence ID" value="MBA2934940.1"/>
    <property type="molecule type" value="Genomic_DNA"/>
</dbReference>
<evidence type="ECO:0000313" key="11">
    <source>
        <dbReference type="Proteomes" id="UP000570166"/>
    </source>
</evidence>
<name>A0A838L7P8_9SPHN</name>
<feature type="domain" description="Multidrug resistance protein MdtA-like beta-barrel" evidence="8">
    <location>
        <begin position="225"/>
        <end position="289"/>
    </location>
</feature>
<dbReference type="GO" id="GO:0030313">
    <property type="term" value="C:cell envelope"/>
    <property type="evidence" value="ECO:0007669"/>
    <property type="project" value="UniProtKB-SubCell"/>
</dbReference>
<evidence type="ECO:0000259" key="9">
    <source>
        <dbReference type="Pfam" id="PF25967"/>
    </source>
</evidence>
<sequence>MTRTAAAVFTFALLAACSKGNQAPPGPPTPHVSVATPLVRDVVDWDEYVGKFEAPQSVNLSARITGVVTQVLFRNGQDVREGQPLFVIDPRPYRATLEQAEAQVASARATLTNAKSVAARSADLVKVQAVSKEELENDQAQVRTAQASLQAAIANADNARLNLSFTTVRAPVSGRVSDKRVSLGDQVVANSTLLTTVVSLDPIWFSFDGAESFYLKYLREAQQGQRGSSRSTHNPVDIQLSDETGYNWHGQMQFVDNALDPNTGTIRAHAVVQNPNHFLTPGMFGRARLLGSGTYKAMLVPDEVITADQNRKMVFVMGQDGKVVQRTVETGPEVQGLRAIRDGLAPTDLVVLDGIAALQPGMPVQPTRTVIKPRAPDTSPNTPAVTVPQASTATTAG</sequence>
<dbReference type="Gene3D" id="2.40.50.100">
    <property type="match status" value="1"/>
</dbReference>
<dbReference type="GO" id="GO:0005886">
    <property type="term" value="C:plasma membrane"/>
    <property type="evidence" value="ECO:0007669"/>
    <property type="project" value="TreeGrafter"/>
</dbReference>
<dbReference type="Pfam" id="PF25967">
    <property type="entry name" value="RND-MFP_C"/>
    <property type="match status" value="1"/>
</dbReference>
<dbReference type="GO" id="GO:0046677">
    <property type="term" value="P:response to antibiotic"/>
    <property type="evidence" value="ECO:0007669"/>
    <property type="project" value="TreeGrafter"/>
</dbReference>